<reference evidence="1 2" key="1">
    <citation type="submission" date="2023-07" db="EMBL/GenBank/DDBJ databases">
        <title>Sorghum-associated microbial communities from plants grown in Nebraska, USA.</title>
        <authorList>
            <person name="Schachtman D."/>
        </authorList>
    </citation>
    <scope>NUCLEOTIDE SEQUENCE [LARGE SCALE GENOMIC DNA]</scope>
    <source>
        <strain evidence="1 2">BE332</strain>
    </source>
</reference>
<name>A0ABU0EIQ9_9CELL</name>
<evidence type="ECO:0000313" key="2">
    <source>
        <dbReference type="Proteomes" id="UP001239626"/>
    </source>
</evidence>
<sequence length="254" mass="25693">MTPLAGTRPVHPTWPSVASPPQRALVVGVVAGRGGAGASTLAATIARHLARRTATVLVDLDRASAGIDVLLGLEAADGVRWPDLADARGEVSGADVLALLPRWGSCAVLSADRARPGAPEPAVVADVLHALTVEAGALVLDLDRAAVVAGESLVGACDAVLVVAPRDLRTVAGVLAMRPHLGEPDVPTWLVVRGPAPGGLGSTELSDAVDLPILVSLSTDRTLVAALERGGIPEAGRTARSAARVVGALQRVLT</sequence>
<dbReference type="Proteomes" id="UP001239626">
    <property type="component" value="Unassembled WGS sequence"/>
</dbReference>
<dbReference type="PANTHER" id="PTHR43384">
    <property type="entry name" value="SEPTUM SITE-DETERMINING PROTEIN MIND HOMOLOG, CHLOROPLASTIC-RELATED"/>
    <property type="match status" value="1"/>
</dbReference>
<dbReference type="EMBL" id="JAUSVB010000005">
    <property type="protein sequence ID" value="MDQ0375166.1"/>
    <property type="molecule type" value="Genomic_DNA"/>
</dbReference>
<dbReference type="NCBIfam" id="TIGR03815">
    <property type="entry name" value="CpaE_hom_Actino"/>
    <property type="match status" value="1"/>
</dbReference>
<evidence type="ECO:0000313" key="1">
    <source>
        <dbReference type="EMBL" id="MDQ0375166.1"/>
    </source>
</evidence>
<dbReference type="InterPro" id="IPR050625">
    <property type="entry name" value="ParA/MinD_ATPase"/>
</dbReference>
<dbReference type="RefSeq" id="WP_307493975.1">
    <property type="nucleotide sequence ID" value="NZ_JAUSVB010000005.1"/>
</dbReference>
<dbReference type="SUPFAM" id="SSF52540">
    <property type="entry name" value="P-loop containing nucleoside triphosphate hydrolases"/>
    <property type="match status" value="1"/>
</dbReference>
<comment type="caution">
    <text evidence="1">The sequence shown here is derived from an EMBL/GenBank/DDBJ whole genome shotgun (WGS) entry which is preliminary data.</text>
</comment>
<dbReference type="InterPro" id="IPR022521">
    <property type="entry name" value="Rv3660c"/>
</dbReference>
<gene>
    <name evidence="1" type="ORF">J2X26_003496</name>
</gene>
<dbReference type="Gene3D" id="3.40.50.300">
    <property type="entry name" value="P-loop containing nucleotide triphosphate hydrolases"/>
    <property type="match status" value="1"/>
</dbReference>
<dbReference type="InterPro" id="IPR027417">
    <property type="entry name" value="P-loop_NTPase"/>
</dbReference>
<keyword evidence="2" id="KW-1185">Reference proteome</keyword>
<proteinExistence type="predicted"/>
<protein>
    <submittedName>
        <fullName evidence="1">Secretion/DNA translocation related CpaE-like protein</fullName>
    </submittedName>
</protein>
<dbReference type="PANTHER" id="PTHR43384:SF11">
    <property type="entry name" value="SEPTUM SITE DETERMINING PROTEIN"/>
    <property type="match status" value="1"/>
</dbReference>
<accession>A0ABU0EIQ9</accession>
<organism evidence="1 2">
    <name type="scientific">Cellulomonas humilata</name>
    <dbReference type="NCBI Taxonomy" id="144055"/>
    <lineage>
        <taxon>Bacteria</taxon>
        <taxon>Bacillati</taxon>
        <taxon>Actinomycetota</taxon>
        <taxon>Actinomycetes</taxon>
        <taxon>Micrococcales</taxon>
        <taxon>Cellulomonadaceae</taxon>
        <taxon>Cellulomonas</taxon>
    </lineage>
</organism>